<dbReference type="EMBL" id="CADEAL010004097">
    <property type="protein sequence ID" value="CAB1451682.1"/>
    <property type="molecule type" value="Genomic_DNA"/>
</dbReference>
<accession>A0A9N7Z6K5</accession>
<name>A0A9N7Z6K5_PLEPL</name>
<evidence type="ECO:0000313" key="2">
    <source>
        <dbReference type="Proteomes" id="UP001153269"/>
    </source>
</evidence>
<gene>
    <name evidence="1" type="ORF">PLEPLA_LOCUS39408</name>
</gene>
<dbReference type="Proteomes" id="UP001153269">
    <property type="component" value="Unassembled WGS sequence"/>
</dbReference>
<evidence type="ECO:0000313" key="1">
    <source>
        <dbReference type="EMBL" id="CAB1451682.1"/>
    </source>
</evidence>
<keyword evidence="2" id="KW-1185">Reference proteome</keyword>
<organism evidence="1 2">
    <name type="scientific">Pleuronectes platessa</name>
    <name type="common">European plaice</name>
    <dbReference type="NCBI Taxonomy" id="8262"/>
    <lineage>
        <taxon>Eukaryota</taxon>
        <taxon>Metazoa</taxon>
        <taxon>Chordata</taxon>
        <taxon>Craniata</taxon>
        <taxon>Vertebrata</taxon>
        <taxon>Euteleostomi</taxon>
        <taxon>Actinopterygii</taxon>
        <taxon>Neopterygii</taxon>
        <taxon>Teleostei</taxon>
        <taxon>Neoteleostei</taxon>
        <taxon>Acanthomorphata</taxon>
        <taxon>Carangaria</taxon>
        <taxon>Pleuronectiformes</taxon>
        <taxon>Pleuronectoidei</taxon>
        <taxon>Pleuronectidae</taxon>
        <taxon>Pleuronectes</taxon>
    </lineage>
</organism>
<protein>
    <submittedName>
        <fullName evidence="1">Uncharacterized protein</fullName>
    </submittedName>
</protein>
<dbReference type="AlphaFoldDB" id="A0A9N7Z6K5"/>
<proteinExistence type="predicted"/>
<sequence length="70" mass="7810">MNSEGTLRAHTPAKADSLGTAATVLQRYRCTRGRVLHKNTRSLQTEAILKSSLAENHRGSDREEGWTLFL</sequence>
<comment type="caution">
    <text evidence="1">The sequence shown here is derived from an EMBL/GenBank/DDBJ whole genome shotgun (WGS) entry which is preliminary data.</text>
</comment>
<reference evidence="1" key="1">
    <citation type="submission" date="2020-03" db="EMBL/GenBank/DDBJ databases">
        <authorList>
            <person name="Weist P."/>
        </authorList>
    </citation>
    <scope>NUCLEOTIDE SEQUENCE</scope>
</reference>